<evidence type="ECO:0000313" key="3">
    <source>
        <dbReference type="Proteomes" id="UP000239480"/>
    </source>
</evidence>
<evidence type="ECO:0008006" key="4">
    <source>
        <dbReference type="Google" id="ProtNLM"/>
    </source>
</evidence>
<dbReference type="OrthoDB" id="7852158at2"/>
<sequence length="244" mass="25869">MTGTGFPNAFLAALAGLATLMAVPDRAGAATVTYDYVLTIRKIKGQAQDSPFLASDRVQVIGSFALDPDVADTKPGNASIGLYNKGVLSSAFGFAWSGGSYASGVPGKERFRSQIRNQDGAKAKDRYQFQDKSTYGALGDYSFNFLRITLLDKAKTGVFTNDSMPDEIDPGLFSKKSFVLQFRNGADRLTYRGQLTAMTAKPTSGGAGGQVSSVPGPPGLLTLTSALGLGGLAFRRRKRRMPTA</sequence>
<dbReference type="RefSeq" id="WP_106204738.1">
    <property type="nucleotide sequence ID" value="NZ_PVTD01000003.1"/>
</dbReference>
<name>A0A2T0RT39_9RHOB</name>
<dbReference type="Proteomes" id="UP000239480">
    <property type="component" value="Unassembled WGS sequence"/>
</dbReference>
<keyword evidence="3" id="KW-1185">Reference proteome</keyword>
<organism evidence="2 3">
    <name type="scientific">Aliiruegeria haliotis</name>
    <dbReference type="NCBI Taxonomy" id="1280846"/>
    <lineage>
        <taxon>Bacteria</taxon>
        <taxon>Pseudomonadati</taxon>
        <taxon>Pseudomonadota</taxon>
        <taxon>Alphaproteobacteria</taxon>
        <taxon>Rhodobacterales</taxon>
        <taxon>Roseobacteraceae</taxon>
        <taxon>Aliiruegeria</taxon>
    </lineage>
</organism>
<feature type="signal peptide" evidence="1">
    <location>
        <begin position="1"/>
        <end position="29"/>
    </location>
</feature>
<dbReference type="EMBL" id="PVTD01000003">
    <property type="protein sequence ID" value="PRY24365.1"/>
    <property type="molecule type" value="Genomic_DNA"/>
</dbReference>
<evidence type="ECO:0000256" key="1">
    <source>
        <dbReference type="SAM" id="SignalP"/>
    </source>
</evidence>
<dbReference type="AlphaFoldDB" id="A0A2T0RT39"/>
<comment type="caution">
    <text evidence="2">The sequence shown here is derived from an EMBL/GenBank/DDBJ whole genome shotgun (WGS) entry which is preliminary data.</text>
</comment>
<feature type="chain" id="PRO_5015411572" description="Secreted protein" evidence="1">
    <location>
        <begin position="30"/>
        <end position="244"/>
    </location>
</feature>
<proteinExistence type="predicted"/>
<protein>
    <recommendedName>
        <fullName evidence="4">Secreted protein</fullName>
    </recommendedName>
</protein>
<accession>A0A2T0RT39</accession>
<evidence type="ECO:0000313" key="2">
    <source>
        <dbReference type="EMBL" id="PRY24365.1"/>
    </source>
</evidence>
<gene>
    <name evidence="2" type="ORF">CLV78_103231</name>
</gene>
<reference evidence="2 3" key="1">
    <citation type="submission" date="2018-03" db="EMBL/GenBank/DDBJ databases">
        <title>Genomic Encyclopedia of Archaeal and Bacterial Type Strains, Phase II (KMG-II): from individual species to whole genera.</title>
        <authorList>
            <person name="Goeker M."/>
        </authorList>
    </citation>
    <scope>NUCLEOTIDE SEQUENCE [LARGE SCALE GENOMIC DNA]</scope>
    <source>
        <strain evidence="2 3">DSM 29328</strain>
    </source>
</reference>
<keyword evidence="1" id="KW-0732">Signal</keyword>